<evidence type="ECO:0000313" key="1">
    <source>
        <dbReference type="EMBL" id="ESU29593.1"/>
    </source>
</evidence>
<gene>
    <name evidence="1" type="ORF">FLJC2902T_00620</name>
</gene>
<protein>
    <submittedName>
        <fullName evidence="1">Uncharacterized protein</fullName>
    </submittedName>
</protein>
<name>V6SSB1_9FLAO</name>
<comment type="caution">
    <text evidence="1">The sequence shown here is derived from an EMBL/GenBank/DDBJ whole genome shotgun (WGS) entry which is preliminary data.</text>
</comment>
<dbReference type="AlphaFoldDB" id="V6SSB1"/>
<keyword evidence="2" id="KW-1185">Reference proteome</keyword>
<organism evidence="1 2">
    <name type="scientific">Flavobacterium limnosediminis JC2902</name>
    <dbReference type="NCBI Taxonomy" id="1341181"/>
    <lineage>
        <taxon>Bacteria</taxon>
        <taxon>Pseudomonadati</taxon>
        <taxon>Bacteroidota</taxon>
        <taxon>Flavobacteriia</taxon>
        <taxon>Flavobacteriales</taxon>
        <taxon>Flavobacteriaceae</taxon>
        <taxon>Flavobacterium</taxon>
    </lineage>
</organism>
<evidence type="ECO:0000313" key="2">
    <source>
        <dbReference type="Proteomes" id="UP000018004"/>
    </source>
</evidence>
<dbReference type="EMBL" id="AVGG01000001">
    <property type="protein sequence ID" value="ESU29593.1"/>
    <property type="molecule type" value="Genomic_DNA"/>
</dbReference>
<dbReference type="Proteomes" id="UP000018004">
    <property type="component" value="Unassembled WGS sequence"/>
</dbReference>
<dbReference type="STRING" id="1341181.FLJC2902T_00620"/>
<sequence>MGCGINGNAFWAKPTLVSISRKSATILGIVNRVVVLVNLVK</sequence>
<proteinExistence type="predicted"/>
<reference evidence="1 2" key="1">
    <citation type="submission" date="2013-08" db="EMBL/GenBank/DDBJ databases">
        <title>Flavobacterium limnosediminis JC2902 genome sequencing.</title>
        <authorList>
            <person name="Lee K."/>
            <person name="Yi H."/>
            <person name="Park S."/>
            <person name="Chun J."/>
        </authorList>
    </citation>
    <scope>NUCLEOTIDE SEQUENCE [LARGE SCALE GENOMIC DNA]</scope>
    <source>
        <strain evidence="1 2">JC2902</strain>
    </source>
</reference>
<accession>V6SSB1</accession>